<feature type="non-terminal residue" evidence="1">
    <location>
        <position position="734"/>
    </location>
</feature>
<organism evidence="1 2">
    <name type="scientific">Funneliformis mosseae</name>
    <name type="common">Endomycorrhizal fungus</name>
    <name type="synonym">Glomus mosseae</name>
    <dbReference type="NCBI Taxonomy" id="27381"/>
    <lineage>
        <taxon>Eukaryota</taxon>
        <taxon>Fungi</taxon>
        <taxon>Fungi incertae sedis</taxon>
        <taxon>Mucoromycota</taxon>
        <taxon>Glomeromycotina</taxon>
        <taxon>Glomeromycetes</taxon>
        <taxon>Glomerales</taxon>
        <taxon>Glomeraceae</taxon>
        <taxon>Funneliformis</taxon>
    </lineage>
</organism>
<protein>
    <submittedName>
        <fullName evidence="1">15190_t:CDS:1</fullName>
    </submittedName>
</protein>
<accession>A0A9N9I542</accession>
<evidence type="ECO:0000313" key="1">
    <source>
        <dbReference type="EMBL" id="CAG8721073.1"/>
    </source>
</evidence>
<feature type="non-terminal residue" evidence="1">
    <location>
        <position position="1"/>
    </location>
</feature>
<name>A0A9N9I542_FUNMO</name>
<reference evidence="1" key="1">
    <citation type="submission" date="2021-06" db="EMBL/GenBank/DDBJ databases">
        <authorList>
            <person name="Kallberg Y."/>
            <person name="Tangrot J."/>
            <person name="Rosling A."/>
        </authorList>
    </citation>
    <scope>NUCLEOTIDE SEQUENCE</scope>
    <source>
        <strain evidence="1">87-6 pot B 2015</strain>
    </source>
</reference>
<dbReference type="AlphaFoldDB" id="A0A9N9I542"/>
<comment type="caution">
    <text evidence="1">The sequence shown here is derived from an EMBL/GenBank/DDBJ whole genome shotgun (WGS) entry which is preliminary data.</text>
</comment>
<gene>
    <name evidence="1" type="ORF">FMOSSE_LOCUS14998</name>
</gene>
<dbReference type="Proteomes" id="UP000789375">
    <property type="component" value="Unassembled WGS sequence"/>
</dbReference>
<evidence type="ECO:0000313" key="2">
    <source>
        <dbReference type="Proteomes" id="UP000789375"/>
    </source>
</evidence>
<proteinExistence type="predicted"/>
<keyword evidence="2" id="KW-1185">Reference proteome</keyword>
<dbReference type="EMBL" id="CAJVPP010013461">
    <property type="protein sequence ID" value="CAG8721073.1"/>
    <property type="molecule type" value="Genomic_DNA"/>
</dbReference>
<sequence length="734" mass="85155">SLEEALSIILQNIPIEIKTPNETTKISEKMPLKERDTNKALDIFNVNVTKSFDLFNSKSSFNFLVCSGAAGIGKTRWGNEFFNSVKKDWSPPPNWGEPDYLYLLLDFVNGVRLCDLDTNLMASTILGLRIAYHYFVRRAGRVMSFEAFQVRACHFFKHFRINVVLESIRNHLSGLNKKLIIVLHIDEYQEIFAFANSWKGRLSGKGLFKEMLYALGPLMIESEVKYCYVQTFLTGTASQDVTNSFKATEYSFKFVKCSLLSNKSIIEIFDYFAEKGGDKEKLWMFNTKFLQLLYDTSGLPRALETVLDECFKRDGFFTKLKDKNFTLFDDIFHAVINNLTNKYKLDKFIMKNRKASCKLLYYCIGAIPVQLNTKLDCEQTVTVEDLERDGFLILKNFAPNTYFIEMPFYFIYIYNIWLNTVPVIIHKMFQPESKMAWDTWEKFVANYEIFRNNLLFELEQHKEGISLKELYRGAIGKGSVLNIRMRLEKLELCEAKNQFPKTGLPINRLNNRVMNLDGLVVVNGCSAPFGDVFLVRKKITENRNLLLVFQQKWYTTLKELTIDDIKIECNKNKKAVNEIKDSNLKKFLEESHIVTVIFTSRPFKGNPKDLPDDCLIISMENFNQYFGPLFASRLTFDIINNLNINSAEPKRISEVIKGVGDILSKVIHENRPYKSATEVIEKNPTYRSYLEKVRTQLEDCSYAPYSFLDNENDSMILNEYDSYSNDNDIEMDVD</sequence>